<accession>A0ABQ8CGB4</accession>
<organism evidence="1 2">
    <name type="scientific">Brassica napus</name>
    <name type="common">Rape</name>
    <dbReference type="NCBI Taxonomy" id="3708"/>
    <lineage>
        <taxon>Eukaryota</taxon>
        <taxon>Viridiplantae</taxon>
        <taxon>Streptophyta</taxon>
        <taxon>Embryophyta</taxon>
        <taxon>Tracheophyta</taxon>
        <taxon>Spermatophyta</taxon>
        <taxon>Magnoliopsida</taxon>
        <taxon>eudicotyledons</taxon>
        <taxon>Gunneridae</taxon>
        <taxon>Pentapetalae</taxon>
        <taxon>rosids</taxon>
        <taxon>malvids</taxon>
        <taxon>Brassicales</taxon>
        <taxon>Brassicaceae</taxon>
        <taxon>Brassiceae</taxon>
        <taxon>Brassica</taxon>
    </lineage>
</organism>
<dbReference type="EMBL" id="JAGKQM010000008">
    <property type="protein sequence ID" value="KAH0915351.1"/>
    <property type="molecule type" value="Genomic_DNA"/>
</dbReference>
<proteinExistence type="predicted"/>
<name>A0ABQ8CGB4_BRANA</name>
<evidence type="ECO:0000313" key="2">
    <source>
        <dbReference type="Proteomes" id="UP000824890"/>
    </source>
</evidence>
<keyword evidence="2" id="KW-1185">Reference proteome</keyword>
<protein>
    <submittedName>
        <fullName evidence="1">Uncharacterized protein</fullName>
    </submittedName>
</protein>
<comment type="caution">
    <text evidence="1">The sequence shown here is derived from an EMBL/GenBank/DDBJ whole genome shotgun (WGS) entry which is preliminary data.</text>
</comment>
<evidence type="ECO:0000313" key="1">
    <source>
        <dbReference type="EMBL" id="KAH0915351.1"/>
    </source>
</evidence>
<reference evidence="1 2" key="1">
    <citation type="submission" date="2021-05" db="EMBL/GenBank/DDBJ databases">
        <title>Genome Assembly of Synthetic Allotetraploid Brassica napus Reveals Homoeologous Exchanges between Subgenomes.</title>
        <authorList>
            <person name="Davis J.T."/>
        </authorList>
    </citation>
    <scope>NUCLEOTIDE SEQUENCE [LARGE SCALE GENOMIC DNA]</scope>
    <source>
        <strain evidence="2">cv. Da-Ae</strain>
        <tissue evidence="1">Seedling</tissue>
    </source>
</reference>
<sequence>MFVSSGFIVSMGLEVGSLSLKIKDGGLTSRTNSFNRDNTTHQNSRKINRKPTMQRSLSFNSWEVPEETKTDSDVEVFETKKSTPSTLNGRNCERIQIKKPTITPPEPFVFFSPRPVTELDAAATTVQKAEEFGCCSSEIELKY</sequence>
<dbReference type="Proteomes" id="UP000824890">
    <property type="component" value="Unassembled WGS sequence"/>
</dbReference>
<gene>
    <name evidence="1" type="ORF">HID58_029797</name>
</gene>